<organism evidence="2 3">
    <name type="scientific">Eublepharis macularius</name>
    <name type="common">Leopard gecko</name>
    <name type="synonym">Cyrtodactylus macularius</name>
    <dbReference type="NCBI Taxonomy" id="481883"/>
    <lineage>
        <taxon>Eukaryota</taxon>
        <taxon>Metazoa</taxon>
        <taxon>Chordata</taxon>
        <taxon>Craniata</taxon>
        <taxon>Vertebrata</taxon>
        <taxon>Euteleostomi</taxon>
        <taxon>Lepidosauria</taxon>
        <taxon>Squamata</taxon>
        <taxon>Bifurcata</taxon>
        <taxon>Gekkota</taxon>
        <taxon>Eublepharidae</taxon>
        <taxon>Eublepharinae</taxon>
        <taxon>Eublepharis</taxon>
    </lineage>
</organism>
<feature type="region of interest" description="Disordered" evidence="1">
    <location>
        <begin position="194"/>
        <end position="272"/>
    </location>
</feature>
<gene>
    <name evidence="3" type="primary">LOC129346035</name>
</gene>
<feature type="compositionally biased region" description="Low complexity" evidence="1">
    <location>
        <begin position="46"/>
        <end position="93"/>
    </location>
</feature>
<feature type="region of interest" description="Disordered" evidence="1">
    <location>
        <begin position="1"/>
        <end position="179"/>
    </location>
</feature>
<dbReference type="GeneID" id="129346035"/>
<proteinExistence type="predicted"/>
<feature type="compositionally biased region" description="Low complexity" evidence="1">
    <location>
        <begin position="256"/>
        <end position="270"/>
    </location>
</feature>
<feature type="compositionally biased region" description="Pro residues" evidence="1">
    <location>
        <begin position="139"/>
        <end position="148"/>
    </location>
</feature>
<evidence type="ECO:0000313" key="2">
    <source>
        <dbReference type="Proteomes" id="UP001190640"/>
    </source>
</evidence>
<dbReference type="Proteomes" id="UP001190640">
    <property type="component" value="Chromosome 19"/>
</dbReference>
<dbReference type="RefSeq" id="XP_054859258.1">
    <property type="nucleotide sequence ID" value="XM_055003283.1"/>
</dbReference>
<feature type="compositionally biased region" description="Basic and acidic residues" evidence="1">
    <location>
        <begin position="9"/>
        <end position="28"/>
    </location>
</feature>
<dbReference type="KEGG" id="emc:129346035"/>
<evidence type="ECO:0000313" key="3">
    <source>
        <dbReference type="RefSeq" id="XP_054859258.1"/>
    </source>
</evidence>
<name>A0AA97KMF9_EUBMA</name>
<reference evidence="3" key="1">
    <citation type="submission" date="2025-08" db="UniProtKB">
        <authorList>
            <consortium name="RefSeq"/>
        </authorList>
    </citation>
    <scope>IDENTIFICATION</scope>
    <source>
        <tissue evidence="3">Blood</tissue>
    </source>
</reference>
<protein>
    <submittedName>
        <fullName evidence="3">Proline-rich protein HaeIII subfamily 1-like</fullName>
    </submittedName>
</protein>
<evidence type="ECO:0000256" key="1">
    <source>
        <dbReference type="SAM" id="MobiDB-lite"/>
    </source>
</evidence>
<sequence>MARGSLPLLRREGPRTARQDKAGQDRRSRAAPRPPPPPVPLPALAPPRQRQGRAGQARRAPGSTARPSSAPRRAGGLARGAEAARAPRGARPCRAPEEEAEEEGGSPSGALRPSGAAFGEPVGGGASTLPPLGRLLCPAGPPSRPPQLTPRRRRLAWRPRAAAGPAAGGGGAQAGPPTRRALFRTGCRCGARLGGSPSGPAKAAGAPPTPCSLRLPDGVPGKNYAGTQGQEGPYNAPVSHTAQPCPGIPRGQAPLSTKSTSSGGSQQGGSWTDAEEELLYALGVEHASIALTMARGA</sequence>
<keyword evidence="2" id="KW-1185">Reference proteome</keyword>
<accession>A0AA97KMF9</accession>
<feature type="compositionally biased region" description="Pro residues" evidence="1">
    <location>
        <begin position="32"/>
        <end position="45"/>
    </location>
</feature>
<dbReference type="AlphaFoldDB" id="A0AA97KMF9"/>